<evidence type="ECO:0000256" key="1">
    <source>
        <dbReference type="SAM" id="MobiDB-lite"/>
    </source>
</evidence>
<evidence type="ECO:0000313" key="2">
    <source>
        <dbReference type="EMBL" id="SAK54183.1"/>
    </source>
</evidence>
<dbReference type="Gene3D" id="2.40.160.50">
    <property type="entry name" value="membrane protein fhac: a member of the omp85/tpsb transporter family"/>
    <property type="match status" value="1"/>
</dbReference>
<dbReference type="STRING" id="1777138.AWB77_01510"/>
<dbReference type="Proteomes" id="UP000054903">
    <property type="component" value="Unassembled WGS sequence"/>
</dbReference>
<reference evidence="2" key="1">
    <citation type="submission" date="2016-01" db="EMBL/GenBank/DDBJ databases">
        <authorList>
            <person name="Peeters C."/>
        </authorList>
    </citation>
    <scope>NUCLEOTIDE SEQUENCE</scope>
    <source>
        <strain evidence="2">LMG 29320</strain>
    </source>
</reference>
<proteinExistence type="predicted"/>
<organism evidence="2 3">
    <name type="scientific">Caballeronia fortuita</name>
    <dbReference type="NCBI Taxonomy" id="1777138"/>
    <lineage>
        <taxon>Bacteria</taxon>
        <taxon>Pseudomonadati</taxon>
        <taxon>Pseudomonadota</taxon>
        <taxon>Betaproteobacteria</taxon>
        <taxon>Burkholderiales</taxon>
        <taxon>Burkholderiaceae</taxon>
        <taxon>Caballeronia</taxon>
    </lineage>
</organism>
<protein>
    <submittedName>
        <fullName evidence="2">Exported heme utilization-like protein</fullName>
    </submittedName>
</protein>
<dbReference type="AlphaFoldDB" id="A0A158A8R9"/>
<accession>A0A158A8R9</accession>
<sequence>MQSIAPGWFNTRYPGQPGEASGDSGWGALFELNRPMDAGMTYLKTLTPYVMMDAARVFLHGGTASPRRLS</sequence>
<gene>
    <name evidence="2" type="ORF">AWB77_01510</name>
</gene>
<comment type="caution">
    <text evidence="2">The sequence shown here is derived from an EMBL/GenBank/DDBJ whole genome shotgun (WGS) entry which is preliminary data.</text>
</comment>
<dbReference type="EMBL" id="FCNX02000003">
    <property type="protein sequence ID" value="SAK54183.1"/>
    <property type="molecule type" value="Genomic_DNA"/>
</dbReference>
<feature type="region of interest" description="Disordered" evidence="1">
    <location>
        <begin position="1"/>
        <end position="21"/>
    </location>
</feature>
<evidence type="ECO:0000313" key="3">
    <source>
        <dbReference type="Proteomes" id="UP000054903"/>
    </source>
</evidence>
<keyword evidence="3" id="KW-1185">Reference proteome</keyword>
<name>A0A158A8R9_9BURK</name>